<dbReference type="Proteomes" id="UP000800097">
    <property type="component" value="Unassembled WGS sequence"/>
</dbReference>
<dbReference type="RefSeq" id="XP_033654792.1">
    <property type="nucleotide sequence ID" value="XM_033799732.1"/>
</dbReference>
<dbReference type="AlphaFoldDB" id="A0A6A6JMA6"/>
<evidence type="ECO:0000313" key="3">
    <source>
        <dbReference type="EMBL" id="KAF2277253.1"/>
    </source>
</evidence>
<evidence type="ECO:0000256" key="2">
    <source>
        <dbReference type="SAM" id="MobiDB-lite"/>
    </source>
</evidence>
<keyword evidence="4" id="KW-1185">Reference proteome</keyword>
<feature type="coiled-coil region" evidence="1">
    <location>
        <begin position="324"/>
        <end position="351"/>
    </location>
</feature>
<name>A0A6A6JMA6_WESOR</name>
<sequence length="400" mass="43168">MQEARSQMTLSTLSQFTPHRTYNHREPQGFHLPLLAEALVPAQALGFTRFEERGKCFPRRTTQPLKLATATSPPPTIHATNPRQVSPNPRRNSCQFARNPLPHTTQRLPLPYPKGNFGISQPPTARPIKPPPQLKTPPKQIPGPTTPPNPPSADPMTSLSSSLSNLSLTHLNDRIQDLSSHLANLDLSSSSNTSQARSSETSKLKASLTTCVNEIEAQLSALCLASPQEEEKDQVLKRMRDMVGQGSCLRNPAAGNAQACAQASSFPSAPAGTDTGTGMMATTGPGHSHPFHPCIPVPTTPSHPSTTPIPIPHMHSSSISDTELAALKAQIAHLQTRLAQLQQQTQHLRDDTNKAMLLARWLQGARLMHGGAAVLHPALEMVLVLWVGVWVVKGLVGLFG</sequence>
<keyword evidence="1" id="KW-0175">Coiled coil</keyword>
<reference evidence="3" key="1">
    <citation type="journal article" date="2020" name="Stud. Mycol.">
        <title>101 Dothideomycetes genomes: a test case for predicting lifestyles and emergence of pathogens.</title>
        <authorList>
            <person name="Haridas S."/>
            <person name="Albert R."/>
            <person name="Binder M."/>
            <person name="Bloem J."/>
            <person name="Labutti K."/>
            <person name="Salamov A."/>
            <person name="Andreopoulos B."/>
            <person name="Baker S."/>
            <person name="Barry K."/>
            <person name="Bills G."/>
            <person name="Bluhm B."/>
            <person name="Cannon C."/>
            <person name="Castanera R."/>
            <person name="Culley D."/>
            <person name="Daum C."/>
            <person name="Ezra D."/>
            <person name="Gonzalez J."/>
            <person name="Henrissat B."/>
            <person name="Kuo A."/>
            <person name="Liang C."/>
            <person name="Lipzen A."/>
            <person name="Lutzoni F."/>
            <person name="Magnuson J."/>
            <person name="Mondo S."/>
            <person name="Nolan M."/>
            <person name="Ohm R."/>
            <person name="Pangilinan J."/>
            <person name="Park H.-J."/>
            <person name="Ramirez L."/>
            <person name="Alfaro M."/>
            <person name="Sun H."/>
            <person name="Tritt A."/>
            <person name="Yoshinaga Y."/>
            <person name="Zwiers L.-H."/>
            <person name="Turgeon B."/>
            <person name="Goodwin S."/>
            <person name="Spatafora J."/>
            <person name="Crous P."/>
            <person name="Grigoriev I."/>
        </authorList>
    </citation>
    <scope>NUCLEOTIDE SEQUENCE</scope>
    <source>
        <strain evidence="3">CBS 379.55</strain>
    </source>
</reference>
<organism evidence="3 4">
    <name type="scientific">Westerdykella ornata</name>
    <dbReference type="NCBI Taxonomy" id="318751"/>
    <lineage>
        <taxon>Eukaryota</taxon>
        <taxon>Fungi</taxon>
        <taxon>Dikarya</taxon>
        <taxon>Ascomycota</taxon>
        <taxon>Pezizomycotina</taxon>
        <taxon>Dothideomycetes</taxon>
        <taxon>Pleosporomycetidae</taxon>
        <taxon>Pleosporales</taxon>
        <taxon>Sporormiaceae</taxon>
        <taxon>Westerdykella</taxon>
    </lineage>
</organism>
<feature type="compositionally biased region" description="Polar residues" evidence="2">
    <location>
        <begin position="78"/>
        <end position="107"/>
    </location>
</feature>
<protein>
    <submittedName>
        <fullName evidence="3">Uncharacterized protein</fullName>
    </submittedName>
</protein>
<feature type="compositionally biased region" description="Pro residues" evidence="2">
    <location>
        <begin position="124"/>
        <end position="153"/>
    </location>
</feature>
<proteinExistence type="predicted"/>
<evidence type="ECO:0000256" key="1">
    <source>
        <dbReference type="SAM" id="Coils"/>
    </source>
</evidence>
<dbReference type="EMBL" id="ML986491">
    <property type="protein sequence ID" value="KAF2277253.1"/>
    <property type="molecule type" value="Genomic_DNA"/>
</dbReference>
<accession>A0A6A6JMA6</accession>
<dbReference type="GeneID" id="54552907"/>
<evidence type="ECO:0000313" key="4">
    <source>
        <dbReference type="Proteomes" id="UP000800097"/>
    </source>
</evidence>
<feature type="region of interest" description="Disordered" evidence="2">
    <location>
        <begin position="61"/>
        <end position="161"/>
    </location>
</feature>
<gene>
    <name evidence="3" type="ORF">EI97DRAFT_441988</name>
</gene>